<dbReference type="Gene3D" id="1.10.357.10">
    <property type="entry name" value="Tetracycline Repressor, domain 2"/>
    <property type="match status" value="1"/>
</dbReference>
<dbReference type="InterPro" id="IPR001647">
    <property type="entry name" value="HTH_TetR"/>
</dbReference>
<evidence type="ECO:0000313" key="6">
    <source>
        <dbReference type="EMBL" id="PSK92800.1"/>
    </source>
</evidence>
<dbReference type="EMBL" id="PYGA01000017">
    <property type="protein sequence ID" value="PSK92800.1"/>
    <property type="molecule type" value="Genomic_DNA"/>
</dbReference>
<keyword evidence="7" id="KW-1185">Reference proteome</keyword>
<dbReference type="PROSITE" id="PS50977">
    <property type="entry name" value="HTH_TETR_2"/>
    <property type="match status" value="1"/>
</dbReference>
<dbReference type="GO" id="GO:0000976">
    <property type="term" value="F:transcription cis-regulatory region binding"/>
    <property type="evidence" value="ECO:0007669"/>
    <property type="project" value="TreeGrafter"/>
</dbReference>
<evidence type="ECO:0000256" key="2">
    <source>
        <dbReference type="ARBA" id="ARBA00023125"/>
    </source>
</evidence>
<comment type="caution">
    <text evidence="6">The sequence shown here is derived from an EMBL/GenBank/DDBJ whole genome shotgun (WGS) entry which is preliminary data.</text>
</comment>
<dbReference type="Gene3D" id="1.10.10.60">
    <property type="entry name" value="Homeodomain-like"/>
    <property type="match status" value="1"/>
</dbReference>
<dbReference type="PRINTS" id="PR00455">
    <property type="entry name" value="HTHTETR"/>
</dbReference>
<sequence length="203" mass="21621">MAEQGWRERKKTLTRRALIEAGLRLFRDQGYQETSIAQVAAAAGVAPRTFFGYFAGKEDLVFADTPARIETALRVVDERGPEDTVADVLTRVAEETIAGNPGDVDLLGLASGRMDLVMSTPSLQGAALHRLWTTEQRLAGALLRAFPDDLDEVSAAMVVGSFAGAFMGAAGASLRRGDRPDEVRAAVGRAVRHAARGIRAGVG</sequence>
<dbReference type="AlphaFoldDB" id="A0A2P8D6E5"/>
<keyword evidence="3" id="KW-0804">Transcription</keyword>
<protein>
    <submittedName>
        <fullName evidence="6">TetR family transcriptional regulator</fullName>
    </submittedName>
</protein>
<dbReference type="InterPro" id="IPR009057">
    <property type="entry name" value="Homeodomain-like_sf"/>
</dbReference>
<organism evidence="6 7">
    <name type="scientific">Murinocardiopsis flavida</name>
    <dbReference type="NCBI Taxonomy" id="645275"/>
    <lineage>
        <taxon>Bacteria</taxon>
        <taxon>Bacillati</taxon>
        <taxon>Actinomycetota</taxon>
        <taxon>Actinomycetes</taxon>
        <taxon>Streptosporangiales</taxon>
        <taxon>Nocardiopsidaceae</taxon>
        <taxon>Murinocardiopsis</taxon>
    </lineage>
</organism>
<evidence type="ECO:0000259" key="5">
    <source>
        <dbReference type="PROSITE" id="PS50977"/>
    </source>
</evidence>
<feature type="domain" description="HTH tetR-type" evidence="5">
    <location>
        <begin position="12"/>
        <end position="72"/>
    </location>
</feature>
<evidence type="ECO:0000256" key="3">
    <source>
        <dbReference type="ARBA" id="ARBA00023163"/>
    </source>
</evidence>
<reference evidence="6 7" key="1">
    <citation type="submission" date="2018-03" db="EMBL/GenBank/DDBJ databases">
        <title>Genomic Encyclopedia of Archaeal and Bacterial Type Strains, Phase II (KMG-II): from individual species to whole genera.</title>
        <authorList>
            <person name="Goeker M."/>
        </authorList>
    </citation>
    <scope>NUCLEOTIDE SEQUENCE [LARGE SCALE GENOMIC DNA]</scope>
    <source>
        <strain evidence="6 7">DSM 45312</strain>
    </source>
</reference>
<accession>A0A2P8D6E5</accession>
<name>A0A2P8D6E5_9ACTN</name>
<evidence type="ECO:0000256" key="1">
    <source>
        <dbReference type="ARBA" id="ARBA00023015"/>
    </source>
</evidence>
<dbReference type="SUPFAM" id="SSF46689">
    <property type="entry name" value="Homeodomain-like"/>
    <property type="match status" value="1"/>
</dbReference>
<feature type="DNA-binding region" description="H-T-H motif" evidence="4">
    <location>
        <begin position="35"/>
        <end position="54"/>
    </location>
</feature>
<gene>
    <name evidence="6" type="ORF">CLV63_1175</name>
</gene>
<dbReference type="Proteomes" id="UP000240542">
    <property type="component" value="Unassembled WGS sequence"/>
</dbReference>
<dbReference type="PROSITE" id="PS01081">
    <property type="entry name" value="HTH_TETR_1"/>
    <property type="match status" value="1"/>
</dbReference>
<dbReference type="InterPro" id="IPR050109">
    <property type="entry name" value="HTH-type_TetR-like_transc_reg"/>
</dbReference>
<dbReference type="PANTHER" id="PTHR30055">
    <property type="entry name" value="HTH-TYPE TRANSCRIPTIONAL REGULATOR RUTR"/>
    <property type="match status" value="1"/>
</dbReference>
<keyword evidence="2 4" id="KW-0238">DNA-binding</keyword>
<evidence type="ECO:0000256" key="4">
    <source>
        <dbReference type="PROSITE-ProRule" id="PRU00335"/>
    </source>
</evidence>
<dbReference type="GO" id="GO:0003700">
    <property type="term" value="F:DNA-binding transcription factor activity"/>
    <property type="evidence" value="ECO:0007669"/>
    <property type="project" value="TreeGrafter"/>
</dbReference>
<dbReference type="RefSeq" id="WP_106585093.1">
    <property type="nucleotide sequence ID" value="NZ_PYGA01000017.1"/>
</dbReference>
<dbReference type="Pfam" id="PF00440">
    <property type="entry name" value="TetR_N"/>
    <property type="match status" value="1"/>
</dbReference>
<proteinExistence type="predicted"/>
<evidence type="ECO:0000313" key="7">
    <source>
        <dbReference type="Proteomes" id="UP000240542"/>
    </source>
</evidence>
<dbReference type="OrthoDB" id="8688418at2"/>
<keyword evidence="1" id="KW-0805">Transcription regulation</keyword>
<dbReference type="PANTHER" id="PTHR30055:SF234">
    <property type="entry name" value="HTH-TYPE TRANSCRIPTIONAL REGULATOR BETI"/>
    <property type="match status" value="1"/>
</dbReference>
<dbReference type="InterPro" id="IPR023772">
    <property type="entry name" value="DNA-bd_HTH_TetR-type_CS"/>
</dbReference>